<gene>
    <name evidence="2" type="ordered locus">VC0395_0670</name>
</gene>
<dbReference type="EMBL" id="CP000626">
    <property type="protein sequence ID" value="ABQ18855.1"/>
    <property type="molecule type" value="Genomic_DNA"/>
</dbReference>
<reference evidence="2 3" key="1">
    <citation type="submission" date="2007-03" db="EMBL/GenBank/DDBJ databases">
        <authorList>
            <person name="Heidelberg J."/>
        </authorList>
    </citation>
    <scope>NUCLEOTIDE SEQUENCE [LARGE SCALE GENOMIC DNA]</scope>
    <source>
        <strain evidence="3">ATCC 39541 / Classical Ogawa 395 / O395</strain>
    </source>
</reference>
<evidence type="ECO:0000313" key="2">
    <source>
        <dbReference type="EMBL" id="ABQ18855.1"/>
    </source>
</evidence>
<proteinExistence type="predicted"/>
<dbReference type="PATRIC" id="fig|345073.21.peg.3322"/>
<dbReference type="KEGG" id="vcr:VC395_A0580"/>
<accession>A0A0H3ADN4</accession>
<evidence type="ECO:0008006" key="4">
    <source>
        <dbReference type="Google" id="ProtNLM"/>
    </source>
</evidence>
<protein>
    <recommendedName>
        <fullName evidence="4">Outer membrane protein beta-barrel domain-containing protein</fullName>
    </recommendedName>
</protein>
<keyword evidence="1" id="KW-0732">Signal</keyword>
<dbReference type="Proteomes" id="UP000000249">
    <property type="component" value="Chromosome 2"/>
</dbReference>
<sequence>MLADNVIMLKKTHLSLLLGLTLATPALANNFNYNFLEFRTAMNPESGGVEFSTYFTDNSHFIARIDSQLDSDWDIAGGIGFNGPINQFADVYGQMLVHNIRMPKELGGEKDTQLEFNLGARAWLTNQVEGHLRLGRLDDHSVFIAGVRFHSTDQLSLSAEARNAGVWGPQVGMGVRFQF</sequence>
<evidence type="ECO:0000256" key="1">
    <source>
        <dbReference type="SAM" id="SignalP"/>
    </source>
</evidence>
<evidence type="ECO:0000313" key="3">
    <source>
        <dbReference type="Proteomes" id="UP000000249"/>
    </source>
</evidence>
<feature type="chain" id="PRO_5030008035" description="Outer membrane protein beta-barrel domain-containing protein" evidence="1">
    <location>
        <begin position="29"/>
        <end position="179"/>
    </location>
</feature>
<dbReference type="AlphaFoldDB" id="A0A0H3ADN4"/>
<dbReference type="KEGG" id="vco:VC0395_0670"/>
<organism evidence="2 3">
    <name type="scientific">Vibrio cholerae serotype O1 (strain ATCC 39541 / Classical Ogawa 395 / O395)</name>
    <dbReference type="NCBI Taxonomy" id="345073"/>
    <lineage>
        <taxon>Bacteria</taxon>
        <taxon>Pseudomonadati</taxon>
        <taxon>Pseudomonadota</taxon>
        <taxon>Gammaproteobacteria</taxon>
        <taxon>Vibrionales</taxon>
        <taxon>Vibrionaceae</taxon>
        <taxon>Vibrio</taxon>
    </lineage>
</organism>
<name>A0A0H3ADN4_VIBC3</name>
<dbReference type="OrthoDB" id="5814217at2"/>
<dbReference type="eggNOG" id="ENOG5031MNT">
    <property type="taxonomic scope" value="Bacteria"/>
</dbReference>
<feature type="signal peptide" evidence="1">
    <location>
        <begin position="1"/>
        <end position="28"/>
    </location>
</feature>